<comment type="cofactor">
    <cofactor evidence="1 5">
        <name>FAD</name>
        <dbReference type="ChEBI" id="CHEBI:57692"/>
    </cofactor>
</comment>
<dbReference type="EMBL" id="BOMS01000076">
    <property type="protein sequence ID" value="GIE68925.1"/>
    <property type="molecule type" value="Genomic_DNA"/>
</dbReference>
<dbReference type="InterPro" id="IPR037069">
    <property type="entry name" value="AcylCoA_DH/ox_N_sf"/>
</dbReference>
<name>A0ABQ4BEC6_9ACTN</name>
<dbReference type="InterPro" id="IPR009075">
    <property type="entry name" value="AcylCo_DH/oxidase_C"/>
</dbReference>
<comment type="similarity">
    <text evidence="2 5">Belongs to the acyl-CoA dehydrogenase family.</text>
</comment>
<evidence type="ECO:0000256" key="3">
    <source>
        <dbReference type="ARBA" id="ARBA00022630"/>
    </source>
</evidence>
<dbReference type="SUPFAM" id="SSF47203">
    <property type="entry name" value="Acyl-CoA dehydrogenase C-terminal domain-like"/>
    <property type="match status" value="1"/>
</dbReference>
<evidence type="ECO:0000313" key="9">
    <source>
        <dbReference type="Proteomes" id="UP000624709"/>
    </source>
</evidence>
<protein>
    <submittedName>
        <fullName evidence="8">Acyl-CoA dehydrogenase</fullName>
    </submittedName>
</protein>
<keyword evidence="9" id="KW-1185">Reference proteome</keyword>
<sequence length="388" mass="41908">MGTVIELDDRLGTARVHARDWARDLRGTALELDRDPDTVYRCLDNPAVRHLSRMLIPERWLPDRTLIGGYRFDGMTAMERVVFAEEIAAGDAGMLLASPGASLSGVLIDLLADQEQKEWFYGRLLAAPTWTFFALTEPDHGSDAGAMGTALDPDGEGGLLLRGAKRYIGNGARAQVGVVFARDRPGPLGATAVLVDTGAPGFKAEPIPTIGLRGAQLSAITLDGVPVPAARVLGRHLSPTRRGVWSGVQMFNRLRPGVAAIALGIARSAHDYVAEQRSSLSKAERLRWERTGRRIDGVRQLIWQAAAIVDAQPANGHLASAAKARAARLAEEVTLEALEYFGPGARLTQPMLDKLIRDARGVEFMEGTGNIQRLNTFQGLVQGKIGRD</sequence>
<dbReference type="InterPro" id="IPR006091">
    <property type="entry name" value="Acyl-CoA_Oxase/DH_mid-dom"/>
</dbReference>
<evidence type="ECO:0000256" key="1">
    <source>
        <dbReference type="ARBA" id="ARBA00001974"/>
    </source>
</evidence>
<dbReference type="Gene3D" id="1.20.140.10">
    <property type="entry name" value="Butyryl-CoA Dehydrogenase, subunit A, domain 3"/>
    <property type="match status" value="1"/>
</dbReference>
<evidence type="ECO:0000313" key="8">
    <source>
        <dbReference type="EMBL" id="GIE68925.1"/>
    </source>
</evidence>
<keyword evidence="3 5" id="KW-0285">Flavoprotein</keyword>
<dbReference type="InterPro" id="IPR046373">
    <property type="entry name" value="Acyl-CoA_Oxase/DH_mid-dom_sf"/>
</dbReference>
<evidence type="ECO:0000256" key="5">
    <source>
        <dbReference type="RuleBase" id="RU362125"/>
    </source>
</evidence>
<dbReference type="PANTHER" id="PTHR43884:SF12">
    <property type="entry name" value="ISOVALERYL-COA DEHYDROGENASE, MITOCHONDRIAL-RELATED"/>
    <property type="match status" value="1"/>
</dbReference>
<dbReference type="InterPro" id="IPR036250">
    <property type="entry name" value="AcylCo_DH-like_C"/>
</dbReference>
<keyword evidence="5" id="KW-0560">Oxidoreductase</keyword>
<dbReference type="Pfam" id="PF00441">
    <property type="entry name" value="Acyl-CoA_dh_1"/>
    <property type="match status" value="1"/>
</dbReference>
<dbReference type="SUPFAM" id="SSF56645">
    <property type="entry name" value="Acyl-CoA dehydrogenase NM domain-like"/>
    <property type="match status" value="1"/>
</dbReference>
<feature type="domain" description="Acyl-CoA dehydrogenase/oxidase C-terminal" evidence="6">
    <location>
        <begin position="249"/>
        <end position="375"/>
    </location>
</feature>
<keyword evidence="4 5" id="KW-0274">FAD</keyword>
<gene>
    <name evidence="8" type="ORF">Apa02nite_050330</name>
</gene>
<dbReference type="Gene3D" id="1.10.540.10">
    <property type="entry name" value="Acyl-CoA dehydrogenase/oxidase, N-terminal domain"/>
    <property type="match status" value="1"/>
</dbReference>
<organism evidence="8 9">
    <name type="scientific">Actinoplanes palleronii</name>
    <dbReference type="NCBI Taxonomy" id="113570"/>
    <lineage>
        <taxon>Bacteria</taxon>
        <taxon>Bacillati</taxon>
        <taxon>Actinomycetota</taxon>
        <taxon>Actinomycetes</taxon>
        <taxon>Micromonosporales</taxon>
        <taxon>Micromonosporaceae</taxon>
        <taxon>Actinoplanes</taxon>
    </lineage>
</organism>
<reference evidence="8 9" key="1">
    <citation type="submission" date="2021-01" db="EMBL/GenBank/DDBJ databases">
        <title>Whole genome shotgun sequence of Actinoplanes palleronii NBRC 14916.</title>
        <authorList>
            <person name="Komaki H."/>
            <person name="Tamura T."/>
        </authorList>
    </citation>
    <scope>NUCLEOTIDE SEQUENCE [LARGE SCALE GENOMIC DNA]</scope>
    <source>
        <strain evidence="8 9">NBRC 14916</strain>
    </source>
</reference>
<comment type="caution">
    <text evidence="8">The sequence shown here is derived from an EMBL/GenBank/DDBJ whole genome shotgun (WGS) entry which is preliminary data.</text>
</comment>
<dbReference type="PANTHER" id="PTHR43884">
    <property type="entry name" value="ACYL-COA DEHYDROGENASE"/>
    <property type="match status" value="1"/>
</dbReference>
<dbReference type="InterPro" id="IPR009100">
    <property type="entry name" value="AcylCoA_DH/oxidase_NM_dom_sf"/>
</dbReference>
<evidence type="ECO:0000259" key="6">
    <source>
        <dbReference type="Pfam" id="PF00441"/>
    </source>
</evidence>
<evidence type="ECO:0000256" key="4">
    <source>
        <dbReference type="ARBA" id="ARBA00022827"/>
    </source>
</evidence>
<proteinExistence type="inferred from homology"/>
<feature type="domain" description="Acyl-CoA oxidase/dehydrogenase middle" evidence="7">
    <location>
        <begin position="133"/>
        <end position="225"/>
    </location>
</feature>
<dbReference type="Pfam" id="PF02770">
    <property type="entry name" value="Acyl-CoA_dh_M"/>
    <property type="match status" value="1"/>
</dbReference>
<dbReference type="Proteomes" id="UP000624709">
    <property type="component" value="Unassembled WGS sequence"/>
</dbReference>
<accession>A0ABQ4BEC6</accession>
<evidence type="ECO:0000256" key="2">
    <source>
        <dbReference type="ARBA" id="ARBA00009347"/>
    </source>
</evidence>
<dbReference type="Gene3D" id="2.40.110.10">
    <property type="entry name" value="Butyryl-CoA Dehydrogenase, subunit A, domain 2"/>
    <property type="match status" value="1"/>
</dbReference>
<evidence type="ECO:0000259" key="7">
    <source>
        <dbReference type="Pfam" id="PF02770"/>
    </source>
</evidence>